<protein>
    <submittedName>
        <fullName evidence="2">EpsG family protein</fullName>
    </submittedName>
</protein>
<keyword evidence="1" id="KW-0812">Transmembrane</keyword>
<reference evidence="2 3" key="1">
    <citation type="journal article" date="2019" name="Nat. Med.">
        <title>A library of human gut bacterial isolates paired with longitudinal multiomics data enables mechanistic microbiome research.</title>
        <authorList>
            <person name="Poyet M."/>
            <person name="Groussin M."/>
            <person name="Gibbons S.M."/>
            <person name="Avila-Pacheco J."/>
            <person name="Jiang X."/>
            <person name="Kearney S.M."/>
            <person name="Perrotta A.R."/>
            <person name="Berdy B."/>
            <person name="Zhao S."/>
            <person name="Lieberman T.D."/>
            <person name="Swanson P.K."/>
            <person name="Smith M."/>
            <person name="Roesemann S."/>
            <person name="Alexander J.E."/>
            <person name="Rich S.A."/>
            <person name="Livny J."/>
            <person name="Vlamakis H."/>
            <person name="Clish C."/>
            <person name="Bullock K."/>
            <person name="Deik A."/>
            <person name="Scott J."/>
            <person name="Pierce K.A."/>
            <person name="Xavier R.J."/>
            <person name="Alm E.J."/>
        </authorList>
    </citation>
    <scope>NUCLEOTIDE SEQUENCE [LARGE SCALE GENOMIC DNA]</scope>
    <source>
        <strain evidence="2 3">BIOML-A74</strain>
    </source>
</reference>
<dbReference type="Proteomes" id="UP000435059">
    <property type="component" value="Unassembled WGS sequence"/>
</dbReference>
<feature type="transmembrane region" description="Helical" evidence="1">
    <location>
        <begin position="47"/>
        <end position="67"/>
    </location>
</feature>
<dbReference type="EMBL" id="WDES01000023">
    <property type="protein sequence ID" value="KAB6086765.1"/>
    <property type="molecule type" value="Genomic_DNA"/>
</dbReference>
<gene>
    <name evidence="2" type="ORF">GA574_14250</name>
</gene>
<feature type="transmembrane region" description="Helical" evidence="1">
    <location>
        <begin position="15"/>
        <end position="35"/>
    </location>
</feature>
<evidence type="ECO:0000313" key="3">
    <source>
        <dbReference type="Proteomes" id="UP000435059"/>
    </source>
</evidence>
<keyword evidence="3" id="KW-1185">Reference proteome</keyword>
<keyword evidence="1" id="KW-0472">Membrane</keyword>
<accession>A0A7J5P1J0</accession>
<evidence type="ECO:0000256" key="1">
    <source>
        <dbReference type="SAM" id="Phobius"/>
    </source>
</evidence>
<dbReference type="Pfam" id="PF14897">
    <property type="entry name" value="EpsG"/>
    <property type="match status" value="1"/>
</dbReference>
<feature type="transmembrane region" description="Helical" evidence="1">
    <location>
        <begin position="328"/>
        <end position="348"/>
    </location>
</feature>
<dbReference type="InterPro" id="IPR049458">
    <property type="entry name" value="EpsG-like"/>
</dbReference>
<evidence type="ECO:0000313" key="2">
    <source>
        <dbReference type="EMBL" id="KAB6086765.1"/>
    </source>
</evidence>
<dbReference type="RefSeq" id="WP_151923368.1">
    <property type="nucleotide sequence ID" value="NZ_CP103094.1"/>
</dbReference>
<feature type="transmembrane region" description="Helical" evidence="1">
    <location>
        <begin position="219"/>
        <end position="243"/>
    </location>
</feature>
<feature type="transmembrane region" description="Helical" evidence="1">
    <location>
        <begin position="360"/>
        <end position="380"/>
    </location>
</feature>
<organism evidence="2 3">
    <name type="scientific">Bacteroides xylanisolvens</name>
    <dbReference type="NCBI Taxonomy" id="371601"/>
    <lineage>
        <taxon>Bacteria</taxon>
        <taxon>Pseudomonadati</taxon>
        <taxon>Bacteroidota</taxon>
        <taxon>Bacteroidia</taxon>
        <taxon>Bacteroidales</taxon>
        <taxon>Bacteroidaceae</taxon>
        <taxon>Bacteroides</taxon>
    </lineage>
</organism>
<proteinExistence type="predicted"/>
<feature type="transmembrane region" description="Helical" evidence="1">
    <location>
        <begin position="183"/>
        <end position="207"/>
    </location>
</feature>
<feature type="transmembrane region" description="Helical" evidence="1">
    <location>
        <begin position="113"/>
        <end position="133"/>
    </location>
</feature>
<name>A0A7J5P1J0_9BACE</name>
<dbReference type="AlphaFoldDB" id="A0A7J5P1J0"/>
<keyword evidence="1" id="KW-1133">Transmembrane helix</keyword>
<sequence>MGEIYFGSNLFEQTVIVFNLVLVAFIVFPLSYQVLSCNQYRKLQSKIMIFDWRILIPILIYTILLGYRYNYSWDWYQYYNTFNYMKMDILFRDDVEIGYAYINKILAGLDFDFYSIFLVEAFVYVFALCYLLRDNRKYLLFSLPYVYISCFYNCLNISRQFFAISILYIAFRCYIDRKLLLALILAILGCSIHYSTIPWIPLFYILSKVDKIAISLKKMLLILLVIAFFSYVFKGAVENFMVIFSSLDTTGRYSEAQFLNDRFIGGTVPVITYSIAVIKMILYLIVYKKIELKGFFLNNPTLHSFVLIGILAMPLRLLMGNNEILSRFVYNITIFIEFGWGILLYILYKEKVINNLVLKVTVFFFVIFHSIYAFEAQIIAYMTNVSTNNFIIYK</sequence>
<feature type="transmembrane region" description="Helical" evidence="1">
    <location>
        <begin position="297"/>
        <end position="316"/>
    </location>
</feature>
<comment type="caution">
    <text evidence="2">The sequence shown here is derived from an EMBL/GenBank/DDBJ whole genome shotgun (WGS) entry which is preliminary data.</text>
</comment>
<feature type="transmembrane region" description="Helical" evidence="1">
    <location>
        <begin position="263"/>
        <end position="285"/>
    </location>
</feature>
<feature type="transmembrane region" description="Helical" evidence="1">
    <location>
        <begin position="145"/>
        <end position="171"/>
    </location>
</feature>